<proteinExistence type="predicted"/>
<protein>
    <submittedName>
        <fullName evidence="1">Uncharacterized protein</fullName>
    </submittedName>
</protein>
<dbReference type="Proteomes" id="UP001150879">
    <property type="component" value="Unassembled WGS sequence"/>
</dbReference>
<gene>
    <name evidence="1" type="ORF">N7472_003178</name>
</gene>
<evidence type="ECO:0000313" key="2">
    <source>
        <dbReference type="Proteomes" id="UP001150879"/>
    </source>
</evidence>
<organism evidence="1 2">
    <name type="scientific">Penicillium cf. griseofulvum</name>
    <dbReference type="NCBI Taxonomy" id="2972120"/>
    <lineage>
        <taxon>Eukaryota</taxon>
        <taxon>Fungi</taxon>
        <taxon>Dikarya</taxon>
        <taxon>Ascomycota</taxon>
        <taxon>Pezizomycotina</taxon>
        <taxon>Eurotiomycetes</taxon>
        <taxon>Eurotiomycetidae</taxon>
        <taxon>Eurotiales</taxon>
        <taxon>Aspergillaceae</taxon>
        <taxon>Penicillium</taxon>
    </lineage>
</organism>
<reference evidence="1" key="2">
    <citation type="journal article" date="2023" name="IMA Fungus">
        <title>Comparative genomic study of the Penicillium genus elucidates a diverse pangenome and 15 lateral gene transfer events.</title>
        <authorList>
            <person name="Petersen C."/>
            <person name="Sorensen T."/>
            <person name="Nielsen M.R."/>
            <person name="Sondergaard T.E."/>
            <person name="Sorensen J.L."/>
            <person name="Fitzpatrick D.A."/>
            <person name="Frisvad J.C."/>
            <person name="Nielsen K.L."/>
        </authorList>
    </citation>
    <scope>NUCLEOTIDE SEQUENCE</scope>
    <source>
        <strain evidence="1">IBT 16849</strain>
    </source>
</reference>
<accession>A0A9W9MST9</accession>
<dbReference type="EMBL" id="JAPQKP010000002">
    <property type="protein sequence ID" value="KAJ5206730.1"/>
    <property type="molecule type" value="Genomic_DNA"/>
</dbReference>
<reference evidence="1" key="1">
    <citation type="submission" date="2022-11" db="EMBL/GenBank/DDBJ databases">
        <authorList>
            <person name="Petersen C."/>
        </authorList>
    </citation>
    <scope>NUCLEOTIDE SEQUENCE</scope>
    <source>
        <strain evidence="1">IBT 16849</strain>
    </source>
</reference>
<dbReference type="AlphaFoldDB" id="A0A9W9MST9"/>
<comment type="caution">
    <text evidence="1">The sequence shown here is derived from an EMBL/GenBank/DDBJ whole genome shotgun (WGS) entry which is preliminary data.</text>
</comment>
<sequence>MTQRQSRKVSFQKGTTGVATSLSQSLIPSCHSRKTLVRQKCDEAITHGDFDIRERGDLAYCLLNATSSGASILEAATTRKTTKMPDAPVLSDGKAVRFETWETIICQKLEANSDHYPLPVHRNLYVQSRCEGKAPLPIAT</sequence>
<evidence type="ECO:0000313" key="1">
    <source>
        <dbReference type="EMBL" id="KAJ5206730.1"/>
    </source>
</evidence>
<name>A0A9W9MST9_9EURO</name>
<keyword evidence="2" id="KW-1185">Reference proteome</keyword>